<sequence>MYTRSLALTSSPSRIRLLCSMVKSDGEKRIANLLKDKIQGSTNVEVNDISNGCGSMYSIFVEATSFRGLSKVAQHKIVTGDDQVMAVRPPGHTANLRKIRNMRGQILPEVPGFWTAIGSAD</sequence>
<dbReference type="Proteomes" id="UP000095283">
    <property type="component" value="Unplaced"/>
</dbReference>
<dbReference type="InterPro" id="IPR036065">
    <property type="entry name" value="BolA-like_sf"/>
</dbReference>
<dbReference type="WBParaSite" id="Hba_16555">
    <property type="protein sequence ID" value="Hba_16555"/>
    <property type="gene ID" value="Hba_16555"/>
</dbReference>
<dbReference type="PANTHER" id="PTHR46188:SF1">
    <property type="entry name" value="BOLA-LIKE PROTEIN 3"/>
    <property type="match status" value="1"/>
</dbReference>
<comment type="similarity">
    <text evidence="1">Belongs to the BolA/IbaG family.</text>
</comment>
<dbReference type="InterPro" id="IPR052275">
    <property type="entry name" value="Mt_Fe-S_assembly_factor"/>
</dbReference>
<organism evidence="2 3">
    <name type="scientific">Heterorhabditis bacteriophora</name>
    <name type="common">Entomopathogenic nematode worm</name>
    <dbReference type="NCBI Taxonomy" id="37862"/>
    <lineage>
        <taxon>Eukaryota</taxon>
        <taxon>Metazoa</taxon>
        <taxon>Ecdysozoa</taxon>
        <taxon>Nematoda</taxon>
        <taxon>Chromadorea</taxon>
        <taxon>Rhabditida</taxon>
        <taxon>Rhabditina</taxon>
        <taxon>Rhabditomorpha</taxon>
        <taxon>Strongyloidea</taxon>
        <taxon>Heterorhabditidae</taxon>
        <taxon>Heterorhabditis</taxon>
    </lineage>
</organism>
<reference evidence="3" key="1">
    <citation type="submission" date="2016-11" db="UniProtKB">
        <authorList>
            <consortium name="WormBaseParasite"/>
        </authorList>
    </citation>
    <scope>IDENTIFICATION</scope>
</reference>
<proteinExistence type="inferred from homology"/>
<dbReference type="Gene3D" id="3.30.300.90">
    <property type="entry name" value="BolA-like"/>
    <property type="match status" value="1"/>
</dbReference>
<name>A0A1I7XGB5_HETBA</name>
<evidence type="ECO:0000313" key="3">
    <source>
        <dbReference type="WBParaSite" id="Hba_16555"/>
    </source>
</evidence>
<dbReference type="GO" id="GO:0005759">
    <property type="term" value="C:mitochondrial matrix"/>
    <property type="evidence" value="ECO:0007669"/>
    <property type="project" value="TreeGrafter"/>
</dbReference>
<evidence type="ECO:0000313" key="2">
    <source>
        <dbReference type="Proteomes" id="UP000095283"/>
    </source>
</evidence>
<keyword evidence="2" id="KW-1185">Reference proteome</keyword>
<dbReference type="SUPFAM" id="SSF82657">
    <property type="entry name" value="BolA-like"/>
    <property type="match status" value="1"/>
</dbReference>
<accession>A0A1I7XGB5</accession>
<dbReference type="PANTHER" id="PTHR46188">
    <property type="entry name" value="BOLA-LIKE PROTEIN 3"/>
    <property type="match status" value="1"/>
</dbReference>
<evidence type="ECO:0000256" key="1">
    <source>
        <dbReference type="ARBA" id="ARBA00005578"/>
    </source>
</evidence>
<protein>
    <submittedName>
        <fullName evidence="3">RRM domain-containing protein</fullName>
    </submittedName>
</protein>
<dbReference type="AlphaFoldDB" id="A0A1I7XGB5"/>